<evidence type="ECO:0000256" key="3">
    <source>
        <dbReference type="ARBA" id="ARBA00022617"/>
    </source>
</evidence>
<evidence type="ECO:0000256" key="2">
    <source>
        <dbReference type="ARBA" id="ARBA00010617"/>
    </source>
</evidence>
<dbReference type="SUPFAM" id="SSF48264">
    <property type="entry name" value="Cytochrome P450"/>
    <property type="match status" value="1"/>
</dbReference>
<gene>
    <name evidence="8" type="ORF">CALMAC_LOCUS18152</name>
</gene>
<dbReference type="GO" id="GO:0020037">
    <property type="term" value="F:heme binding"/>
    <property type="evidence" value="ECO:0007669"/>
    <property type="project" value="InterPro"/>
</dbReference>
<dbReference type="InterPro" id="IPR036396">
    <property type="entry name" value="Cyt_P450_sf"/>
</dbReference>
<dbReference type="Gene3D" id="1.10.630.10">
    <property type="entry name" value="Cytochrome P450"/>
    <property type="match status" value="1"/>
</dbReference>
<comment type="cofactor">
    <cofactor evidence="1">
        <name>heme</name>
        <dbReference type="ChEBI" id="CHEBI:30413"/>
    </cofactor>
</comment>
<dbReference type="PANTHER" id="PTHR24279:SF120">
    <property type="entry name" value="CYTOCHROME P450"/>
    <property type="match status" value="1"/>
</dbReference>
<dbReference type="OrthoDB" id="3945418at2759"/>
<keyword evidence="9" id="KW-1185">Reference proteome</keyword>
<dbReference type="Proteomes" id="UP000410492">
    <property type="component" value="Unassembled WGS sequence"/>
</dbReference>
<comment type="similarity">
    <text evidence="2">Belongs to the cytochrome P450 family.</text>
</comment>
<feature type="non-terminal residue" evidence="8">
    <location>
        <position position="1"/>
    </location>
</feature>
<name>A0A653DJR8_CALMS</name>
<proteinExistence type="inferred from homology"/>
<dbReference type="AlphaFoldDB" id="A0A653DJR8"/>
<keyword evidence="6" id="KW-0408">Iron</keyword>
<accession>A0A653DJR8</accession>
<evidence type="ECO:0000256" key="1">
    <source>
        <dbReference type="ARBA" id="ARBA00001971"/>
    </source>
</evidence>
<dbReference type="GO" id="GO:0016705">
    <property type="term" value="F:oxidoreductase activity, acting on paired donors, with incorporation or reduction of molecular oxygen"/>
    <property type="evidence" value="ECO:0007669"/>
    <property type="project" value="InterPro"/>
</dbReference>
<dbReference type="GO" id="GO:0005506">
    <property type="term" value="F:iron ion binding"/>
    <property type="evidence" value="ECO:0007669"/>
    <property type="project" value="InterPro"/>
</dbReference>
<evidence type="ECO:0000256" key="4">
    <source>
        <dbReference type="ARBA" id="ARBA00022723"/>
    </source>
</evidence>
<sequence length="290" mass="33089">SDVHNRRSSGTTQHLTDLHPRWSAVRNRRLQTPLVEQKDKPLPRRTIHAEYSRPCSGPCTRHHVDPIPRTYTFSAFTSTTRICIEGTAPSARRSAVQRTRDQRVGKADIEKVLRSGGGRRHPVRPPIEAIVNYRRSRPDRYASAGLVNEQGEAWHFLRTHLTSDLTSPKTISCQLPQIQEIADDWCNFIRYKRDSKCVISALEGAAMSLGLESSCALVLGSRAIRKRCVRFFGNARQYYAYLWWRLFSTPAYRQLARSEETIYTLAAQLVRTDREAVQNSPVLKSVMNAL</sequence>
<evidence type="ECO:0000256" key="6">
    <source>
        <dbReference type="ARBA" id="ARBA00023004"/>
    </source>
</evidence>
<evidence type="ECO:0000313" key="8">
    <source>
        <dbReference type="EMBL" id="VEN60460.1"/>
    </source>
</evidence>
<keyword evidence="7" id="KW-0503">Monooxygenase</keyword>
<organism evidence="8 9">
    <name type="scientific">Callosobruchus maculatus</name>
    <name type="common">Southern cowpea weevil</name>
    <name type="synonym">Pulse bruchid</name>
    <dbReference type="NCBI Taxonomy" id="64391"/>
    <lineage>
        <taxon>Eukaryota</taxon>
        <taxon>Metazoa</taxon>
        <taxon>Ecdysozoa</taxon>
        <taxon>Arthropoda</taxon>
        <taxon>Hexapoda</taxon>
        <taxon>Insecta</taxon>
        <taxon>Pterygota</taxon>
        <taxon>Neoptera</taxon>
        <taxon>Endopterygota</taxon>
        <taxon>Coleoptera</taxon>
        <taxon>Polyphaga</taxon>
        <taxon>Cucujiformia</taxon>
        <taxon>Chrysomeloidea</taxon>
        <taxon>Chrysomelidae</taxon>
        <taxon>Bruchinae</taxon>
        <taxon>Bruchini</taxon>
        <taxon>Callosobruchus</taxon>
    </lineage>
</organism>
<dbReference type="InterPro" id="IPR050479">
    <property type="entry name" value="CYP11_CYP27_families"/>
</dbReference>
<keyword evidence="4" id="KW-0479">Metal-binding</keyword>
<dbReference type="PANTHER" id="PTHR24279">
    <property type="entry name" value="CYTOCHROME P450"/>
    <property type="match status" value="1"/>
</dbReference>
<dbReference type="EMBL" id="CAACVG010012546">
    <property type="protein sequence ID" value="VEN60460.1"/>
    <property type="molecule type" value="Genomic_DNA"/>
</dbReference>
<protein>
    <submittedName>
        <fullName evidence="8">Uncharacterized protein</fullName>
    </submittedName>
</protein>
<dbReference type="GO" id="GO:0004497">
    <property type="term" value="F:monooxygenase activity"/>
    <property type="evidence" value="ECO:0007669"/>
    <property type="project" value="UniProtKB-KW"/>
</dbReference>
<evidence type="ECO:0000256" key="5">
    <source>
        <dbReference type="ARBA" id="ARBA00023002"/>
    </source>
</evidence>
<keyword evidence="3" id="KW-0349">Heme</keyword>
<keyword evidence="5" id="KW-0560">Oxidoreductase</keyword>
<evidence type="ECO:0000313" key="9">
    <source>
        <dbReference type="Proteomes" id="UP000410492"/>
    </source>
</evidence>
<reference evidence="8 9" key="1">
    <citation type="submission" date="2019-01" db="EMBL/GenBank/DDBJ databases">
        <authorList>
            <person name="Sayadi A."/>
        </authorList>
    </citation>
    <scope>NUCLEOTIDE SEQUENCE [LARGE SCALE GENOMIC DNA]</scope>
</reference>
<evidence type="ECO:0000256" key="7">
    <source>
        <dbReference type="ARBA" id="ARBA00023033"/>
    </source>
</evidence>